<dbReference type="InterPro" id="IPR046668">
    <property type="entry name" value="DUF6538"/>
</dbReference>
<evidence type="ECO:0000256" key="1">
    <source>
        <dbReference type="ARBA" id="ARBA00023125"/>
    </source>
</evidence>
<sequence>MKVVSENFYRRGKKGTFYCRRRVPHDLVSLYGGRHEILRSLKTSDESITLQRWRACMVELDQTFADLRKRHAALLDPAEPILVPHLSAPFVENLGRFWVQQVLLSDDAARLAGLDDEQFDELGDKLSAQRKELGRMLAQGCFDRIEPAFLAFLHLCGVSVQISDDERAQVLRGFLKSVISALDVQLERHDGKIRETHEVVAPDLVKPPAQLLLDQQARAQSASVSWQQVFDVWQSFVEQRPKSTVLAYQTAWRDLMKFADTRKLFCPADLTATSMTEFVQYMRASKTLQIGTINERLAKIKAIFRVAVGRQLLLTNPAQDTLGFRESVRGKLTKSRLPFTTEELEAIFCCPIYTNAQLRSQGQVGEASYWIPLLMLYTGARPEEIAGLQFESPLLS</sequence>
<dbReference type="GO" id="GO:0003677">
    <property type="term" value="F:DNA binding"/>
    <property type="evidence" value="ECO:0007669"/>
    <property type="project" value="UniProtKB-KW"/>
</dbReference>
<evidence type="ECO:0000313" key="5">
    <source>
        <dbReference type="Proteomes" id="UP000308891"/>
    </source>
</evidence>
<dbReference type="Pfam" id="PF13102">
    <property type="entry name" value="Phage_int_SAM_5"/>
    <property type="match status" value="1"/>
</dbReference>
<dbReference type="InterPro" id="IPR011010">
    <property type="entry name" value="DNA_brk_join_enz"/>
</dbReference>
<dbReference type="Proteomes" id="UP000308891">
    <property type="component" value="Unassembled WGS sequence"/>
</dbReference>
<keyword evidence="5" id="KW-1185">Reference proteome</keyword>
<protein>
    <submittedName>
        <fullName evidence="4">Uncharacterized protein</fullName>
    </submittedName>
</protein>
<gene>
    <name evidence="4" type="ORF">E5K04_09715</name>
</gene>
<accession>A0A4T0UU51</accession>
<name>A0A4T0UU51_9NEIS</name>
<dbReference type="Gene3D" id="1.10.150.130">
    <property type="match status" value="1"/>
</dbReference>
<reference evidence="4 5" key="1">
    <citation type="submission" date="2019-04" db="EMBL/GenBank/DDBJ databases">
        <title>Crenobacter sp. nov.</title>
        <authorList>
            <person name="Shi S."/>
        </authorList>
    </citation>
    <scope>NUCLEOTIDE SEQUENCE [LARGE SCALE GENOMIC DNA]</scope>
    <source>
        <strain evidence="4 5">GY 70310</strain>
    </source>
</reference>
<evidence type="ECO:0000259" key="2">
    <source>
        <dbReference type="Pfam" id="PF13102"/>
    </source>
</evidence>
<evidence type="ECO:0000313" key="4">
    <source>
        <dbReference type="EMBL" id="TIC82418.1"/>
    </source>
</evidence>
<dbReference type="Pfam" id="PF20172">
    <property type="entry name" value="DUF6538"/>
    <property type="match status" value="1"/>
</dbReference>
<dbReference type="EMBL" id="STGJ01000009">
    <property type="protein sequence ID" value="TIC82418.1"/>
    <property type="molecule type" value="Genomic_DNA"/>
</dbReference>
<organism evidence="4 5">
    <name type="scientific">Crenobacter intestini</name>
    <dbReference type="NCBI Taxonomy" id="2563443"/>
    <lineage>
        <taxon>Bacteria</taxon>
        <taxon>Pseudomonadati</taxon>
        <taxon>Pseudomonadota</taxon>
        <taxon>Betaproteobacteria</taxon>
        <taxon>Neisseriales</taxon>
        <taxon>Neisseriaceae</taxon>
        <taxon>Crenobacter</taxon>
    </lineage>
</organism>
<dbReference type="SUPFAM" id="SSF56349">
    <property type="entry name" value="DNA breaking-rejoining enzymes"/>
    <property type="match status" value="1"/>
</dbReference>
<dbReference type="InterPro" id="IPR025269">
    <property type="entry name" value="SAM-like_dom"/>
</dbReference>
<evidence type="ECO:0000259" key="3">
    <source>
        <dbReference type="Pfam" id="PF20172"/>
    </source>
</evidence>
<comment type="caution">
    <text evidence="4">The sequence shown here is derived from an EMBL/GenBank/DDBJ whole genome shotgun (WGS) entry which is preliminary data.</text>
</comment>
<dbReference type="InterPro" id="IPR010998">
    <property type="entry name" value="Integrase_recombinase_N"/>
</dbReference>
<feature type="domain" description="Phage integrase SAM-like" evidence="2">
    <location>
        <begin position="229"/>
        <end position="318"/>
    </location>
</feature>
<proteinExistence type="predicted"/>
<dbReference type="OrthoDB" id="9784724at2"/>
<dbReference type="AlphaFoldDB" id="A0A4T0UU51"/>
<keyword evidence="1" id="KW-0238">DNA-binding</keyword>
<feature type="domain" description="DUF6538" evidence="3">
    <location>
        <begin position="9"/>
        <end position="68"/>
    </location>
</feature>
<dbReference type="RefSeq" id="WP_136553479.1">
    <property type="nucleotide sequence ID" value="NZ_STGJ01000009.1"/>
</dbReference>